<dbReference type="SMART" id="SM00220">
    <property type="entry name" value="S_TKc"/>
    <property type="match status" value="1"/>
</dbReference>
<organism evidence="8 9">
    <name type="scientific">Symbiodinium microadriaticum</name>
    <name type="common">Dinoflagellate</name>
    <name type="synonym">Zooxanthella microadriatica</name>
    <dbReference type="NCBI Taxonomy" id="2951"/>
    <lineage>
        <taxon>Eukaryota</taxon>
        <taxon>Sar</taxon>
        <taxon>Alveolata</taxon>
        <taxon>Dinophyceae</taxon>
        <taxon>Suessiales</taxon>
        <taxon>Symbiodiniaceae</taxon>
        <taxon>Symbiodinium</taxon>
    </lineage>
</organism>
<dbReference type="Gene3D" id="1.10.510.10">
    <property type="entry name" value="Transferase(Phosphotransferase) domain 1"/>
    <property type="match status" value="1"/>
</dbReference>
<evidence type="ECO:0000256" key="1">
    <source>
        <dbReference type="ARBA" id="ARBA00022527"/>
    </source>
</evidence>
<dbReference type="SUPFAM" id="SSF56112">
    <property type="entry name" value="Protein kinase-like (PK-like)"/>
    <property type="match status" value="1"/>
</dbReference>
<evidence type="ECO:0000256" key="4">
    <source>
        <dbReference type="ARBA" id="ARBA00022777"/>
    </source>
</evidence>
<keyword evidence="2" id="KW-0808">Transferase</keyword>
<gene>
    <name evidence="8" type="primary">CPK3</name>
    <name evidence="8" type="ORF">AK812_SmicGene38872</name>
</gene>
<keyword evidence="4 8" id="KW-0418">Kinase</keyword>
<keyword evidence="3" id="KW-0547">Nucleotide-binding</keyword>
<evidence type="ECO:0000256" key="2">
    <source>
        <dbReference type="ARBA" id="ARBA00022679"/>
    </source>
</evidence>
<evidence type="ECO:0000256" key="6">
    <source>
        <dbReference type="SAM" id="MobiDB-lite"/>
    </source>
</evidence>
<evidence type="ECO:0000256" key="3">
    <source>
        <dbReference type="ARBA" id="ARBA00022741"/>
    </source>
</evidence>
<dbReference type="GO" id="GO:0005524">
    <property type="term" value="F:ATP binding"/>
    <property type="evidence" value="ECO:0007669"/>
    <property type="project" value="UniProtKB-KW"/>
</dbReference>
<dbReference type="InterPro" id="IPR000719">
    <property type="entry name" value="Prot_kinase_dom"/>
</dbReference>
<reference evidence="8 9" key="1">
    <citation type="submission" date="2016-02" db="EMBL/GenBank/DDBJ databases">
        <title>Genome analysis of coral dinoflagellate symbionts highlights evolutionary adaptations to a symbiotic lifestyle.</title>
        <authorList>
            <person name="Aranda M."/>
            <person name="Li Y."/>
            <person name="Liew Y.J."/>
            <person name="Baumgarten S."/>
            <person name="Simakov O."/>
            <person name="Wilson M."/>
            <person name="Piel J."/>
            <person name="Ashoor H."/>
            <person name="Bougouffa S."/>
            <person name="Bajic V.B."/>
            <person name="Ryu T."/>
            <person name="Ravasi T."/>
            <person name="Bayer T."/>
            <person name="Micklem G."/>
            <person name="Kim H."/>
            <person name="Bhak J."/>
            <person name="Lajeunesse T.C."/>
            <person name="Voolstra C.R."/>
        </authorList>
    </citation>
    <scope>NUCLEOTIDE SEQUENCE [LARGE SCALE GENOMIC DNA]</scope>
    <source>
        <strain evidence="8 9">CCMP2467</strain>
    </source>
</reference>
<dbReference type="EMBL" id="LSRX01001358">
    <property type="protein sequence ID" value="OLP80673.1"/>
    <property type="molecule type" value="Genomic_DNA"/>
</dbReference>
<evidence type="ECO:0000256" key="5">
    <source>
        <dbReference type="ARBA" id="ARBA00022840"/>
    </source>
</evidence>
<accession>A0A1Q9CCL8</accession>
<dbReference type="PROSITE" id="PS50011">
    <property type="entry name" value="PROTEIN_KINASE_DOM"/>
    <property type="match status" value="1"/>
</dbReference>
<sequence length="358" mass="39237">MVLCSDLFDALLWQFPAEGFTEDDLEKTDALLPHVEKRIRMSVCMEIVRTYAKDQDQQVRSIVDDLADELSEFSAKNYIFHSWLANCYHSIRQHEVRAYGQQELSAPRRASLLRLPGPLRLSSGQLEVLNELLREEGALEPEVEILGVKLSSVGVRAAVAAAGLAAIGFAAVAWRLLRSGTTSQASSDRAKKPKLEGSFNGNRKLHGAGQSGARAPAPTSSEQIIAEKRGCENILLKHMDLPVEENIFKLCDFGFAAHDKGDGLNDRLGSPDTVAPEIVVGTKYSMPVDMWSAGVLIYMMLSAAPPFYATTDSEVLRKVRTGSYNLSGEPWDSLPAPPKNLIASLMTVDPKLRPTADQ</sequence>
<evidence type="ECO:0000259" key="7">
    <source>
        <dbReference type="PROSITE" id="PS50011"/>
    </source>
</evidence>
<keyword evidence="1" id="KW-0723">Serine/threonine-protein kinase</keyword>
<evidence type="ECO:0000313" key="9">
    <source>
        <dbReference type="Proteomes" id="UP000186817"/>
    </source>
</evidence>
<dbReference type="InterPro" id="IPR011009">
    <property type="entry name" value="Kinase-like_dom_sf"/>
</dbReference>
<dbReference type="GO" id="GO:0004674">
    <property type="term" value="F:protein serine/threonine kinase activity"/>
    <property type="evidence" value="ECO:0007669"/>
    <property type="project" value="UniProtKB-KW"/>
</dbReference>
<dbReference type="Pfam" id="PF00069">
    <property type="entry name" value="Pkinase"/>
    <property type="match status" value="1"/>
</dbReference>
<protein>
    <submittedName>
        <fullName evidence="8">Calcium-dependent protein kinase 3</fullName>
    </submittedName>
</protein>
<comment type="caution">
    <text evidence="8">The sequence shown here is derived from an EMBL/GenBank/DDBJ whole genome shotgun (WGS) entry which is preliminary data.</text>
</comment>
<dbReference type="InterPro" id="IPR050205">
    <property type="entry name" value="CDPK_Ser/Thr_kinases"/>
</dbReference>
<feature type="non-terminal residue" evidence="8">
    <location>
        <position position="358"/>
    </location>
</feature>
<dbReference type="AlphaFoldDB" id="A0A1Q9CCL8"/>
<keyword evidence="5" id="KW-0067">ATP-binding</keyword>
<dbReference type="Proteomes" id="UP000186817">
    <property type="component" value="Unassembled WGS sequence"/>
</dbReference>
<keyword evidence="9" id="KW-1185">Reference proteome</keyword>
<dbReference type="OrthoDB" id="40902at2759"/>
<feature type="domain" description="Protein kinase" evidence="7">
    <location>
        <begin position="45"/>
        <end position="358"/>
    </location>
</feature>
<name>A0A1Q9CCL8_SYMMI</name>
<dbReference type="PANTHER" id="PTHR24349">
    <property type="entry name" value="SERINE/THREONINE-PROTEIN KINASE"/>
    <property type="match status" value="1"/>
</dbReference>
<feature type="region of interest" description="Disordered" evidence="6">
    <location>
        <begin position="183"/>
        <end position="221"/>
    </location>
</feature>
<proteinExistence type="predicted"/>
<evidence type="ECO:0000313" key="8">
    <source>
        <dbReference type="EMBL" id="OLP80673.1"/>
    </source>
</evidence>